<proteinExistence type="predicted"/>
<keyword evidence="2" id="KW-0812">Transmembrane</keyword>
<evidence type="ECO:0000256" key="2">
    <source>
        <dbReference type="SAM" id="Phobius"/>
    </source>
</evidence>
<accession>A0A8J8CJQ5</accession>
<feature type="region of interest" description="Disordered" evidence="1">
    <location>
        <begin position="75"/>
        <end position="251"/>
    </location>
</feature>
<keyword evidence="2" id="KW-0472">Membrane</keyword>
<feature type="compositionally biased region" description="Low complexity" evidence="1">
    <location>
        <begin position="83"/>
        <end position="94"/>
    </location>
</feature>
<gene>
    <name evidence="3" type="ORF">GS601_00450</name>
</gene>
<evidence type="ECO:0000313" key="3">
    <source>
        <dbReference type="EMBL" id="NDJ15770.1"/>
    </source>
</evidence>
<name>A0A8J8CJQ5_9CYAN</name>
<feature type="compositionally biased region" description="Pro residues" evidence="1">
    <location>
        <begin position="95"/>
        <end position="106"/>
    </location>
</feature>
<protein>
    <submittedName>
        <fullName evidence="3">Uncharacterized protein</fullName>
    </submittedName>
</protein>
<sequence length="383" mass="40569">MTQFSTSDRQRDRSDSPLFWLVVVAGSLALHLAVLLIGRWYLAQPSRLQAAGSSSKPIEFVEIDPKAVARRESVITAEGNADAIAPSQPPAESSPLPPSAPPPPDSSAPSSAIASIQRIPPSPSSDRPTPSPQQLQPSLSPQPAQPQASTAPSPTAQRSPNPSTLPSEQPRPVTNSSPLPDASSTPNPQTSARPRPSELPTSENREEPTTPTPRPSEPATTGEPVGAPEAPSPQDPVGSPDKLTPPGGAQTYQGQIVGELTIPASARGQTSAKAATLVNSIQPIRIDPDQLDPALFGGERVLELRVNFSIDNELQEFARINRVDPDSPTLERRPNLDRDLLRQLAENVLAGTKYNVVVEPGPDGKIAPESDWEVLLRIAISPA</sequence>
<feature type="compositionally biased region" description="Low complexity" evidence="1">
    <location>
        <begin position="107"/>
        <end position="157"/>
    </location>
</feature>
<feature type="transmembrane region" description="Helical" evidence="2">
    <location>
        <begin position="18"/>
        <end position="42"/>
    </location>
</feature>
<keyword evidence="4" id="KW-1185">Reference proteome</keyword>
<evidence type="ECO:0000313" key="4">
    <source>
        <dbReference type="Proteomes" id="UP000646053"/>
    </source>
</evidence>
<evidence type="ECO:0000256" key="1">
    <source>
        <dbReference type="SAM" id="MobiDB-lite"/>
    </source>
</evidence>
<dbReference type="RefSeq" id="WP_162421182.1">
    <property type="nucleotide sequence ID" value="NZ_WVIE01000001.1"/>
</dbReference>
<dbReference type="EMBL" id="WVIE01000001">
    <property type="protein sequence ID" value="NDJ15770.1"/>
    <property type="molecule type" value="Genomic_DNA"/>
</dbReference>
<reference evidence="3" key="1">
    <citation type="submission" date="2019-12" db="EMBL/GenBank/DDBJ databases">
        <title>High-Quality draft genome sequences of three cyanobacteria isolated from the limestone walls of the Old Cathedral of Coimbra.</title>
        <authorList>
            <person name="Tiago I."/>
            <person name="Soares F."/>
            <person name="Portugal A."/>
        </authorList>
    </citation>
    <scope>NUCLEOTIDE SEQUENCE</scope>
    <source>
        <strain evidence="3">A</strain>
    </source>
</reference>
<feature type="compositionally biased region" description="Polar residues" evidence="1">
    <location>
        <begin position="158"/>
        <end position="192"/>
    </location>
</feature>
<dbReference type="Proteomes" id="UP000646053">
    <property type="component" value="Unassembled WGS sequence"/>
</dbReference>
<dbReference type="AlphaFoldDB" id="A0A8J8CJQ5"/>
<comment type="caution">
    <text evidence="3">The sequence shown here is derived from an EMBL/GenBank/DDBJ whole genome shotgun (WGS) entry which is preliminary data.</text>
</comment>
<organism evidence="3 4">
    <name type="scientific">Myxacorys almedinensis A</name>
    <dbReference type="NCBI Taxonomy" id="2690445"/>
    <lineage>
        <taxon>Bacteria</taxon>
        <taxon>Bacillati</taxon>
        <taxon>Cyanobacteriota</taxon>
        <taxon>Cyanophyceae</taxon>
        <taxon>Leptolyngbyales</taxon>
        <taxon>Leptolyngbyaceae</taxon>
        <taxon>Myxacorys</taxon>
        <taxon>Myxacorys almedinensis</taxon>
    </lineage>
</organism>
<keyword evidence="2" id="KW-1133">Transmembrane helix</keyword>